<dbReference type="EMBL" id="BLAL01000276">
    <property type="protein sequence ID" value="GES98954.1"/>
    <property type="molecule type" value="Genomic_DNA"/>
</dbReference>
<protein>
    <submittedName>
        <fullName evidence="3">BTB/POZ protein</fullName>
    </submittedName>
</protein>
<dbReference type="PROSITE" id="PS50097">
    <property type="entry name" value="BTB"/>
    <property type="match status" value="1"/>
</dbReference>
<evidence type="ECO:0000313" key="4">
    <source>
        <dbReference type="Proteomes" id="UP000247702"/>
    </source>
</evidence>
<dbReference type="SUPFAM" id="SSF54695">
    <property type="entry name" value="POZ domain"/>
    <property type="match status" value="1"/>
</dbReference>
<dbReference type="Pfam" id="PF00651">
    <property type="entry name" value="BTB"/>
    <property type="match status" value="1"/>
</dbReference>
<gene>
    <name evidence="3" type="ORF">RCL2_002548200</name>
    <name evidence="2" type="ORF">RclHR1_01350015</name>
</gene>
<feature type="domain" description="BTB" evidence="1">
    <location>
        <begin position="24"/>
        <end position="96"/>
    </location>
</feature>
<evidence type="ECO:0000313" key="2">
    <source>
        <dbReference type="EMBL" id="GBB87040.1"/>
    </source>
</evidence>
<reference evidence="3" key="2">
    <citation type="submission" date="2019-10" db="EMBL/GenBank/DDBJ databases">
        <title>Conservation and host-specific expression of non-tandemly repeated heterogenous ribosome RNA gene in arbuscular mycorrhizal fungi.</title>
        <authorList>
            <person name="Maeda T."/>
            <person name="Kobayashi Y."/>
            <person name="Nakagawa T."/>
            <person name="Ezawa T."/>
            <person name="Yamaguchi K."/>
            <person name="Bino T."/>
            <person name="Nishimoto Y."/>
            <person name="Shigenobu S."/>
            <person name="Kawaguchi M."/>
        </authorList>
    </citation>
    <scope>NUCLEOTIDE SEQUENCE</scope>
    <source>
        <strain evidence="3">HR1</strain>
    </source>
</reference>
<dbReference type="Proteomes" id="UP000615446">
    <property type="component" value="Unassembled WGS sequence"/>
</dbReference>
<dbReference type="Gene3D" id="1.25.40.420">
    <property type="match status" value="1"/>
</dbReference>
<organism evidence="2 4">
    <name type="scientific">Rhizophagus clarus</name>
    <dbReference type="NCBI Taxonomy" id="94130"/>
    <lineage>
        <taxon>Eukaryota</taxon>
        <taxon>Fungi</taxon>
        <taxon>Fungi incertae sedis</taxon>
        <taxon>Mucoromycota</taxon>
        <taxon>Glomeromycotina</taxon>
        <taxon>Glomeromycetes</taxon>
        <taxon>Glomerales</taxon>
        <taxon>Glomeraceae</taxon>
        <taxon>Rhizophagus</taxon>
    </lineage>
</organism>
<dbReference type="Proteomes" id="UP000247702">
    <property type="component" value="Unassembled WGS sequence"/>
</dbReference>
<dbReference type="CDD" id="cd18186">
    <property type="entry name" value="BTB_POZ_ZBTB_KLHL-like"/>
    <property type="match status" value="1"/>
</dbReference>
<dbReference type="Gene3D" id="3.30.710.10">
    <property type="entry name" value="Potassium Channel Kv1.1, Chain A"/>
    <property type="match status" value="1"/>
</dbReference>
<dbReference type="GO" id="GO:0005737">
    <property type="term" value="C:cytoplasm"/>
    <property type="evidence" value="ECO:0007669"/>
    <property type="project" value="TreeGrafter"/>
</dbReference>
<keyword evidence="4" id="KW-1185">Reference proteome</keyword>
<reference evidence="2 4" key="1">
    <citation type="submission" date="2017-11" db="EMBL/GenBank/DDBJ databases">
        <title>The genome of Rhizophagus clarus HR1 reveals common genetic basis of auxotrophy among arbuscular mycorrhizal fungi.</title>
        <authorList>
            <person name="Kobayashi Y."/>
        </authorList>
    </citation>
    <scope>NUCLEOTIDE SEQUENCE [LARGE SCALE GENOMIC DNA]</scope>
    <source>
        <strain evidence="2 4">HR1</strain>
    </source>
</reference>
<dbReference type="STRING" id="94130.A0A2Z6QA43"/>
<comment type="caution">
    <text evidence="2">The sequence shown here is derived from an EMBL/GenBank/DDBJ whole genome shotgun (WGS) entry which is preliminary data.</text>
</comment>
<dbReference type="InterPro" id="IPR052407">
    <property type="entry name" value="BTB_POZ_domain_cont_9"/>
</dbReference>
<dbReference type="InterPro" id="IPR000210">
    <property type="entry name" value="BTB/POZ_dom"/>
</dbReference>
<dbReference type="EMBL" id="BEXD01000391">
    <property type="protein sequence ID" value="GBB87040.1"/>
    <property type="molecule type" value="Genomic_DNA"/>
</dbReference>
<accession>A0A2Z6QA43</accession>
<dbReference type="SMART" id="SM00225">
    <property type="entry name" value="BTB"/>
    <property type="match status" value="1"/>
</dbReference>
<name>A0A2Z6QA43_9GLOM</name>
<dbReference type="InterPro" id="IPR011333">
    <property type="entry name" value="SKP1/BTB/POZ_sf"/>
</dbReference>
<evidence type="ECO:0000259" key="1">
    <source>
        <dbReference type="PROSITE" id="PS50097"/>
    </source>
</evidence>
<dbReference type="OrthoDB" id="2372300at2759"/>
<proteinExistence type="predicted"/>
<evidence type="ECO:0000313" key="3">
    <source>
        <dbReference type="EMBL" id="GES98954.1"/>
    </source>
</evidence>
<dbReference type="AlphaFoldDB" id="A0A2Z6QA43"/>
<sequence>MANNKLLINLSRNLRDILKDDEYYDITIEVGSDPYVKIFRAHMVILHYRSPYLRRILSIKRKNDGTLAHIKFPNISPETFQIILSYIYGGILSLDECDASEIIEILVAANELNFQELITLLQSFLIENKSDWMKSNFNSLYQMIFENNSFLELQKYCTNLISKDPKNVFESPNFSSTPENLLVSLIQDNHNLQMSDMQVWEHVLKWGIAQNPELPSVPINYSKEDFNTLKNRLQRCIPLIKFYNLTSEEFYKVTPYKKILPKELYKDKCYFFQNIYSIS</sequence>
<dbReference type="PANTHER" id="PTHR46306:SF1">
    <property type="entry name" value="BTB_POZ DOMAIN-CONTAINING PROTEIN 9"/>
    <property type="match status" value="1"/>
</dbReference>
<dbReference type="PANTHER" id="PTHR46306">
    <property type="entry name" value="BTB/POZ DOMAIN-CONTAINING PROTEIN 9"/>
    <property type="match status" value="1"/>
</dbReference>